<reference evidence="2" key="1">
    <citation type="submission" date="2013-02" db="EMBL/GenBank/DDBJ databases">
        <authorList>
            <consortium name="The Broad Institute Genome Sequencing Platform"/>
            <person name="Cuomo C."/>
            <person name="Becnel J."/>
            <person name="Sanscrainte N."/>
            <person name="Walker B."/>
            <person name="Young S.K."/>
            <person name="Zeng Q."/>
            <person name="Gargeya S."/>
            <person name="Fitzgerald M."/>
            <person name="Haas B."/>
            <person name="Abouelleil A."/>
            <person name="Alvarado L."/>
            <person name="Arachchi H.M."/>
            <person name="Berlin A.M."/>
            <person name="Chapman S.B."/>
            <person name="Dewar J."/>
            <person name="Goldberg J."/>
            <person name="Griggs A."/>
            <person name="Gujja S."/>
            <person name="Hansen M."/>
            <person name="Howarth C."/>
            <person name="Imamovic A."/>
            <person name="Larimer J."/>
            <person name="McCowan C."/>
            <person name="Murphy C."/>
            <person name="Neiman D."/>
            <person name="Pearson M."/>
            <person name="Priest M."/>
            <person name="Roberts A."/>
            <person name="Saif S."/>
            <person name="Shea T."/>
            <person name="Sisk P."/>
            <person name="Sykes S."/>
            <person name="Wortman J."/>
            <person name="Nusbaum C."/>
            <person name="Birren B."/>
        </authorList>
    </citation>
    <scope>NUCLEOTIDE SEQUENCE [LARGE SCALE GENOMIC DNA]</scope>
    <source>
        <strain evidence="2">PRA339</strain>
    </source>
</reference>
<name>A0A059EZ48_9MICR</name>
<protein>
    <submittedName>
        <fullName evidence="1">Uncharacterized protein</fullName>
    </submittedName>
</protein>
<dbReference type="EMBL" id="KK365197">
    <property type="protein sequence ID" value="KCZ80190.1"/>
    <property type="molecule type" value="Genomic_DNA"/>
</dbReference>
<reference evidence="1 2" key="2">
    <citation type="submission" date="2014-03" db="EMBL/GenBank/DDBJ databases">
        <title>The Genome Sequence of Anncaliia algerae insect isolate PRA339.</title>
        <authorList>
            <consortium name="The Broad Institute Genome Sequencing Platform"/>
            <consortium name="The Broad Institute Genome Sequencing Center for Infectious Disease"/>
            <person name="Cuomo C."/>
            <person name="Becnel J."/>
            <person name="Sanscrainte N."/>
            <person name="Walker B."/>
            <person name="Young S.K."/>
            <person name="Zeng Q."/>
            <person name="Gargeya S."/>
            <person name="Fitzgerald M."/>
            <person name="Haas B."/>
            <person name="Abouelleil A."/>
            <person name="Alvarado L."/>
            <person name="Arachchi H.M."/>
            <person name="Berlin A.M."/>
            <person name="Chapman S.B."/>
            <person name="Dewar J."/>
            <person name="Goldberg J."/>
            <person name="Griggs A."/>
            <person name="Gujja S."/>
            <person name="Hansen M."/>
            <person name="Howarth C."/>
            <person name="Imamovic A."/>
            <person name="Larimer J."/>
            <person name="McCowan C."/>
            <person name="Murphy C."/>
            <person name="Neiman D."/>
            <person name="Pearson M."/>
            <person name="Priest M."/>
            <person name="Roberts A."/>
            <person name="Saif S."/>
            <person name="Shea T."/>
            <person name="Sisk P."/>
            <person name="Sykes S."/>
            <person name="Wortman J."/>
            <person name="Nusbaum C."/>
            <person name="Birren B."/>
        </authorList>
    </citation>
    <scope>NUCLEOTIDE SEQUENCE [LARGE SCALE GENOMIC DNA]</scope>
    <source>
        <strain evidence="1 2">PRA339</strain>
    </source>
</reference>
<dbReference type="InterPro" id="IPR053164">
    <property type="entry name" value="IS1016-like_transposase"/>
</dbReference>
<gene>
    <name evidence="1" type="ORF">H312_02416</name>
</gene>
<sequence>MGSTIYTDKWKNYIRLESVGYVHFDVNHQAYFIDPVTGENTQLIESSWSCLKNYLKLEVLVSNAVFLNIFRIFTKKYGEHVFIKSWKSYILYK</sequence>
<evidence type="ECO:0000313" key="1">
    <source>
        <dbReference type="EMBL" id="KCZ80190.1"/>
    </source>
</evidence>
<organism evidence="1 2">
    <name type="scientific">Anncaliia algerae PRA339</name>
    <dbReference type="NCBI Taxonomy" id="1288291"/>
    <lineage>
        <taxon>Eukaryota</taxon>
        <taxon>Fungi</taxon>
        <taxon>Fungi incertae sedis</taxon>
        <taxon>Microsporidia</taxon>
        <taxon>Tubulinosematoidea</taxon>
        <taxon>Tubulinosematidae</taxon>
        <taxon>Anncaliia</taxon>
    </lineage>
</organism>
<dbReference type="VEuPathDB" id="MicrosporidiaDB:H312_02416"/>
<dbReference type="Proteomes" id="UP000030655">
    <property type="component" value="Unassembled WGS sequence"/>
</dbReference>
<keyword evidence="2" id="KW-1185">Reference proteome</keyword>
<dbReference type="PANTHER" id="PTHR47163:SF3">
    <property type="entry name" value="PROTEIN CBG18017"/>
    <property type="match status" value="1"/>
</dbReference>
<accession>A0A059EZ48</accession>
<dbReference type="AlphaFoldDB" id="A0A059EZ48"/>
<dbReference type="HOGENOM" id="CLU_044348_6_1_1"/>
<dbReference type="PANTHER" id="PTHR47163">
    <property type="entry name" value="DDE_TNP_IS1595 DOMAIN-CONTAINING PROTEIN"/>
    <property type="match status" value="1"/>
</dbReference>
<proteinExistence type="predicted"/>
<evidence type="ECO:0000313" key="2">
    <source>
        <dbReference type="Proteomes" id="UP000030655"/>
    </source>
</evidence>